<dbReference type="AlphaFoldDB" id="A0A5R9QFK6"/>
<protein>
    <submittedName>
        <fullName evidence="2">Uncharacterized protein</fullName>
    </submittedName>
</protein>
<comment type="caution">
    <text evidence="2">The sequence shown here is derived from an EMBL/GenBank/DDBJ whole genome shotgun (WGS) entry which is preliminary data.</text>
</comment>
<feature type="region of interest" description="Disordered" evidence="1">
    <location>
        <begin position="1"/>
        <end position="66"/>
    </location>
</feature>
<dbReference type="Proteomes" id="UP000306753">
    <property type="component" value="Unassembled WGS sequence"/>
</dbReference>
<evidence type="ECO:0000313" key="3">
    <source>
        <dbReference type="Proteomes" id="UP000306753"/>
    </source>
</evidence>
<organism evidence="2 3">
    <name type="scientific">Stutzerimonas nosocomialis</name>
    <dbReference type="NCBI Taxonomy" id="1056496"/>
    <lineage>
        <taxon>Bacteria</taxon>
        <taxon>Pseudomonadati</taxon>
        <taxon>Pseudomonadota</taxon>
        <taxon>Gammaproteobacteria</taxon>
        <taxon>Pseudomonadales</taxon>
        <taxon>Pseudomonadaceae</taxon>
        <taxon>Stutzerimonas</taxon>
    </lineage>
</organism>
<evidence type="ECO:0000313" key="2">
    <source>
        <dbReference type="EMBL" id="TLX63901.1"/>
    </source>
</evidence>
<name>A0A5R9QFK6_9GAMM</name>
<dbReference type="EMBL" id="QLAG01000009">
    <property type="protein sequence ID" value="TLX63901.1"/>
    <property type="molecule type" value="Genomic_DNA"/>
</dbReference>
<sequence>MRIDGSSSSYPLDRPVRPGGAVTPYRESQRHAELLREQPPANSSSQGFERIAQPRQVNAATSGASVDSDYFPARLAQPHFDPGDSDRPLTSKAAQALASYSSTARLSVDLDANEVLGLDLYA</sequence>
<dbReference type="RefSeq" id="WP_138410052.1">
    <property type="nucleotide sequence ID" value="NZ_QLAE01000041.1"/>
</dbReference>
<feature type="compositionally biased region" description="Basic and acidic residues" evidence="1">
    <location>
        <begin position="27"/>
        <end position="36"/>
    </location>
</feature>
<dbReference type="OrthoDB" id="7029568at2"/>
<evidence type="ECO:0000256" key="1">
    <source>
        <dbReference type="SAM" id="MobiDB-lite"/>
    </source>
</evidence>
<keyword evidence="3" id="KW-1185">Reference proteome</keyword>
<reference evidence="2 3" key="1">
    <citation type="journal article" date="2017" name="Eur. J. Clin. Microbiol. Infect. Dis.">
        <title>Uncommonly isolated clinical Pseudomonas: identification and phylogenetic assignation.</title>
        <authorList>
            <person name="Mulet M."/>
            <person name="Gomila M."/>
            <person name="Ramirez A."/>
            <person name="Cardew S."/>
            <person name="Moore E.R."/>
            <person name="Lalucat J."/>
            <person name="Garcia-Valdes E."/>
        </authorList>
    </citation>
    <scope>NUCLEOTIDE SEQUENCE [LARGE SCALE GENOMIC DNA]</scope>
    <source>
        <strain evidence="2 3">SD129</strain>
    </source>
</reference>
<gene>
    <name evidence="2" type="ORF">DN820_08610</name>
</gene>
<feature type="compositionally biased region" description="Polar residues" evidence="1">
    <location>
        <begin position="1"/>
        <end position="10"/>
    </location>
</feature>
<accession>A0A5R9QFK6</accession>
<feature type="compositionally biased region" description="Polar residues" evidence="1">
    <location>
        <begin position="55"/>
        <end position="65"/>
    </location>
</feature>
<proteinExistence type="predicted"/>